<accession>A0A291B7F1</accession>
<dbReference type="AlphaFoldDB" id="A0A291B7F1"/>
<dbReference type="Proteomes" id="UP000218160">
    <property type="component" value="Chromosome 1"/>
</dbReference>
<name>A0A291B7F1_9GAMM</name>
<reference evidence="2" key="1">
    <citation type="submission" date="2017-04" db="EMBL/GenBank/DDBJ databases">
        <title>Genome evolution of the luminous symbionts of deep sea anglerfish.</title>
        <authorList>
            <person name="Hendry T.A."/>
        </authorList>
    </citation>
    <scope>NUCLEOTIDE SEQUENCE [LARGE SCALE GENOMIC DNA]</scope>
</reference>
<organism evidence="1 2">
    <name type="scientific">Candidatus Enterovibrio altilux</name>
    <dbReference type="NCBI Taxonomy" id="1927128"/>
    <lineage>
        <taxon>Bacteria</taxon>
        <taxon>Pseudomonadati</taxon>
        <taxon>Pseudomonadota</taxon>
        <taxon>Gammaproteobacteria</taxon>
        <taxon>Vibrionales</taxon>
        <taxon>Vibrionaceae</taxon>
        <taxon>Enterovibrio</taxon>
    </lineage>
</organism>
<proteinExistence type="predicted"/>
<evidence type="ECO:0000313" key="1">
    <source>
        <dbReference type="EMBL" id="ATF08924.1"/>
    </source>
</evidence>
<gene>
    <name evidence="1" type="ORF">BTN50_0393</name>
</gene>
<dbReference type="EMBL" id="CP020660">
    <property type="protein sequence ID" value="ATF08924.1"/>
    <property type="molecule type" value="Genomic_DNA"/>
</dbReference>
<dbReference type="KEGG" id="elux:BTN50_0393"/>
<sequence>MENKTREYTELGVVECLEVPIVDFMKAYLRNDSSTYLDNILQETSIQKLIHDFIY</sequence>
<protein>
    <submittedName>
        <fullName evidence="1">Uncharacterized protein</fullName>
    </submittedName>
</protein>
<evidence type="ECO:0000313" key="2">
    <source>
        <dbReference type="Proteomes" id="UP000218160"/>
    </source>
</evidence>
<keyword evidence="2" id="KW-1185">Reference proteome</keyword>